<gene>
    <name evidence="2" type="ORF">LAESUDRAFT_712980</name>
</gene>
<feature type="compositionally biased region" description="Acidic residues" evidence="1">
    <location>
        <begin position="68"/>
        <end position="78"/>
    </location>
</feature>
<dbReference type="AlphaFoldDB" id="A0A165F6G7"/>
<evidence type="ECO:0000313" key="3">
    <source>
        <dbReference type="Proteomes" id="UP000076871"/>
    </source>
</evidence>
<dbReference type="EMBL" id="KV427615">
    <property type="protein sequence ID" value="KZT08485.1"/>
    <property type="molecule type" value="Genomic_DNA"/>
</dbReference>
<dbReference type="InParanoid" id="A0A165F6G7"/>
<dbReference type="Proteomes" id="UP000076871">
    <property type="component" value="Unassembled WGS sequence"/>
</dbReference>
<evidence type="ECO:0000313" key="2">
    <source>
        <dbReference type="EMBL" id="KZT08485.1"/>
    </source>
</evidence>
<sequence length="521" mass="58836">MSKDEIQAIIENNIHLWPANKKYKPRRDTTKRVMINVILNLANGFRKGQDRSATVGASGENLPKDSNESDVEDSDGLEDVPNASYVPPETTFGCSPHPVEQDSSKGDNVLDILPREPQAHREVEPINDVPWTNQDPSGGFEDAQQAHFRDTEPAMTNSVAYAPQNWHSHDGLWSTDRSSIRHAEDQLKLHSNITNEFGAESGQRSLAPAHEIRQAVDIRIIDHREPDIPTMQSTLYLRCFVKGLSEYIEAEDLVETLQNSPCSIEGNARLAMLSDGDLEPFVKLSGLDVGVNRLCSRNALPLSFGRPLELHVLKLLKMDHVGGETLALSGEQFVRPSSKRKLSSEFAPRESKRVRQEWAEDRHTARADMTTFLEEAAAVFQHIKNVSTAASDTVFLESWQSFATTKGGKDLSDADIVKAYQFAFDFVQRWVGQAIWIKRDGRMYMMQIKKKHLHTVLDRDSSWFTPANKVVAALNEIGPHSAHPDEKVVERVTNDERGRGQDQLRILLFCRRTFRRHEARM</sequence>
<dbReference type="GeneID" id="63823962"/>
<reference evidence="2 3" key="1">
    <citation type="journal article" date="2016" name="Mol. Biol. Evol.">
        <title>Comparative Genomics of Early-Diverging Mushroom-Forming Fungi Provides Insights into the Origins of Lignocellulose Decay Capabilities.</title>
        <authorList>
            <person name="Nagy L.G."/>
            <person name="Riley R."/>
            <person name="Tritt A."/>
            <person name="Adam C."/>
            <person name="Daum C."/>
            <person name="Floudas D."/>
            <person name="Sun H."/>
            <person name="Yadav J.S."/>
            <person name="Pangilinan J."/>
            <person name="Larsson K.H."/>
            <person name="Matsuura K."/>
            <person name="Barry K."/>
            <person name="Labutti K."/>
            <person name="Kuo R."/>
            <person name="Ohm R.A."/>
            <person name="Bhattacharya S.S."/>
            <person name="Shirouzu T."/>
            <person name="Yoshinaga Y."/>
            <person name="Martin F.M."/>
            <person name="Grigoriev I.V."/>
            <person name="Hibbett D.S."/>
        </authorList>
    </citation>
    <scope>NUCLEOTIDE SEQUENCE [LARGE SCALE GENOMIC DNA]</scope>
    <source>
        <strain evidence="2 3">93-53</strain>
    </source>
</reference>
<proteinExistence type="predicted"/>
<evidence type="ECO:0000256" key="1">
    <source>
        <dbReference type="SAM" id="MobiDB-lite"/>
    </source>
</evidence>
<protein>
    <submittedName>
        <fullName evidence="2">Uncharacterized protein</fullName>
    </submittedName>
</protein>
<keyword evidence="3" id="KW-1185">Reference proteome</keyword>
<dbReference type="RefSeq" id="XP_040766225.1">
    <property type="nucleotide sequence ID" value="XM_040906933.1"/>
</dbReference>
<organism evidence="2 3">
    <name type="scientific">Laetiporus sulphureus 93-53</name>
    <dbReference type="NCBI Taxonomy" id="1314785"/>
    <lineage>
        <taxon>Eukaryota</taxon>
        <taxon>Fungi</taxon>
        <taxon>Dikarya</taxon>
        <taxon>Basidiomycota</taxon>
        <taxon>Agaricomycotina</taxon>
        <taxon>Agaricomycetes</taxon>
        <taxon>Polyporales</taxon>
        <taxon>Laetiporus</taxon>
    </lineage>
</organism>
<feature type="region of interest" description="Disordered" evidence="1">
    <location>
        <begin position="49"/>
        <end position="85"/>
    </location>
</feature>
<name>A0A165F6G7_9APHY</name>
<accession>A0A165F6G7</accession>